<organism evidence="1 2">
    <name type="scientific">Grus japonensis</name>
    <name type="common">Japanese crane</name>
    <name type="synonym">Red-crowned crane</name>
    <dbReference type="NCBI Taxonomy" id="30415"/>
    <lineage>
        <taxon>Eukaryota</taxon>
        <taxon>Metazoa</taxon>
        <taxon>Chordata</taxon>
        <taxon>Craniata</taxon>
        <taxon>Vertebrata</taxon>
        <taxon>Euteleostomi</taxon>
        <taxon>Archelosauria</taxon>
        <taxon>Archosauria</taxon>
        <taxon>Dinosauria</taxon>
        <taxon>Saurischia</taxon>
        <taxon>Theropoda</taxon>
        <taxon>Coelurosauria</taxon>
        <taxon>Aves</taxon>
        <taxon>Neognathae</taxon>
        <taxon>Neoaves</taxon>
        <taxon>Gruiformes</taxon>
        <taxon>Gruidae</taxon>
        <taxon>Grus</taxon>
    </lineage>
</organism>
<evidence type="ECO:0000313" key="2">
    <source>
        <dbReference type="Proteomes" id="UP001623348"/>
    </source>
</evidence>
<evidence type="ECO:0000313" key="1">
    <source>
        <dbReference type="EMBL" id="GAB0178706.1"/>
    </source>
</evidence>
<protein>
    <submittedName>
        <fullName evidence="1">Mitochondrial enolase superfamily member 1</fullName>
    </submittedName>
</protein>
<reference evidence="1 2" key="1">
    <citation type="submission" date="2024-06" db="EMBL/GenBank/DDBJ databases">
        <title>The draft genome of Grus japonensis, version 3.</title>
        <authorList>
            <person name="Nabeshima K."/>
            <person name="Suzuki S."/>
            <person name="Onuma M."/>
        </authorList>
    </citation>
    <scope>NUCLEOTIDE SEQUENCE [LARGE SCALE GENOMIC DNA]</scope>
    <source>
        <strain evidence="1 2">451A</strain>
    </source>
</reference>
<keyword evidence="2" id="KW-1185">Reference proteome</keyword>
<accession>A0ABC9VZA5</accession>
<dbReference type="PANTHER" id="PTHR33395:SF22">
    <property type="entry name" value="REVERSE TRANSCRIPTASE DOMAIN-CONTAINING PROTEIN"/>
    <property type="match status" value="1"/>
</dbReference>
<name>A0ABC9VZA5_GRUJA</name>
<proteinExistence type="predicted"/>
<sequence length="200" mass="22985">MSKELLEKLKGKKFTECGKKGLATWEEYKDVVRMCRNVVRMCRDVVKMCRDATTKAKDHLELNLARNVKDNKKGFFKYISSKRKTKEDVVPLLNEVGALVTEDTEKVELLNVFFALVFTAKAGPQETQTLELEEKVLQKEDLPLVEEDRVREHLGKLNIYKSVGSDGMHPRVLRELADVIAKSLSIIFERSWRTGEVPED</sequence>
<dbReference type="Proteomes" id="UP001623348">
    <property type="component" value="Unassembled WGS sequence"/>
</dbReference>
<gene>
    <name evidence="1" type="ORF">GRJ2_000335900</name>
</gene>
<dbReference type="EMBL" id="BAAFJT010000001">
    <property type="protein sequence ID" value="GAB0178706.1"/>
    <property type="molecule type" value="Genomic_DNA"/>
</dbReference>
<dbReference type="AlphaFoldDB" id="A0ABC9VZA5"/>
<dbReference type="PANTHER" id="PTHR33395">
    <property type="entry name" value="TRANSCRIPTASE, PUTATIVE-RELATED-RELATED"/>
    <property type="match status" value="1"/>
</dbReference>
<comment type="caution">
    <text evidence="1">The sequence shown here is derived from an EMBL/GenBank/DDBJ whole genome shotgun (WGS) entry which is preliminary data.</text>
</comment>